<dbReference type="InterPro" id="IPR036291">
    <property type="entry name" value="NAD(P)-bd_dom_sf"/>
</dbReference>
<comment type="caution">
    <text evidence="1">The sequence shown here is derived from an EMBL/GenBank/DDBJ whole genome shotgun (WGS) entry which is preliminary data.</text>
</comment>
<evidence type="ECO:0000313" key="1">
    <source>
        <dbReference type="EMBL" id="MFC6005697.1"/>
    </source>
</evidence>
<sequence>MTARFAVVGSGWRAGYFWRAAAGLDGLECVGAVVRSPRGLEVPTFPSLDDCVRRASPDFVVTAVPWPATPGVVRAAVAAGVPVLAETPPAPDLPGLRSLWADVGASPLVQVAEQYLLMPSHAARLALVRSGAIGVPTQVQVSSTHQYHAVSLMRGFLDAGRRPVRVQATRTTAPLVQPLDRDGWTDEAHPAPVTTTIATLDFGEGRSGVYDFTDNQWHNQLRFRRLLVRGSHGELRDDDVVRLTGPRTIVRSALTRRQTGYDLDLDGFDTDHISCGSDVLYRNPYVGRRWNDEEVAIATLLEQMAAWVADAGPPPYPLADGAHDHAVALAVDEALARGEAVTTEHEPWAG</sequence>
<protein>
    <submittedName>
        <fullName evidence="1">Gfo/Idh/MocA family oxidoreductase</fullName>
    </submittedName>
</protein>
<accession>A0ABW1J9U1</accession>
<gene>
    <name evidence="1" type="ORF">ACFQDO_01015</name>
</gene>
<dbReference type="SUPFAM" id="SSF51735">
    <property type="entry name" value="NAD(P)-binding Rossmann-fold domains"/>
    <property type="match status" value="1"/>
</dbReference>
<evidence type="ECO:0000313" key="2">
    <source>
        <dbReference type="Proteomes" id="UP001596189"/>
    </source>
</evidence>
<reference evidence="2" key="1">
    <citation type="journal article" date="2019" name="Int. J. Syst. Evol. Microbiol.">
        <title>The Global Catalogue of Microorganisms (GCM) 10K type strain sequencing project: providing services to taxonomists for standard genome sequencing and annotation.</title>
        <authorList>
            <consortium name="The Broad Institute Genomics Platform"/>
            <consortium name="The Broad Institute Genome Sequencing Center for Infectious Disease"/>
            <person name="Wu L."/>
            <person name="Ma J."/>
        </authorList>
    </citation>
    <scope>NUCLEOTIDE SEQUENCE [LARGE SCALE GENOMIC DNA]</scope>
    <source>
        <strain evidence="2">KACC 14249</strain>
    </source>
</reference>
<name>A0ABW1J9U1_9ACTN</name>
<organism evidence="1 2">
    <name type="scientific">Angustibacter luteus</name>
    <dbReference type="NCBI Taxonomy" id="658456"/>
    <lineage>
        <taxon>Bacteria</taxon>
        <taxon>Bacillati</taxon>
        <taxon>Actinomycetota</taxon>
        <taxon>Actinomycetes</taxon>
        <taxon>Kineosporiales</taxon>
        <taxon>Kineosporiaceae</taxon>
    </lineage>
</organism>
<dbReference type="Gene3D" id="3.40.50.720">
    <property type="entry name" value="NAD(P)-binding Rossmann-like Domain"/>
    <property type="match status" value="1"/>
</dbReference>
<dbReference type="Proteomes" id="UP001596189">
    <property type="component" value="Unassembled WGS sequence"/>
</dbReference>
<keyword evidence="2" id="KW-1185">Reference proteome</keyword>
<dbReference type="SUPFAM" id="SSF55347">
    <property type="entry name" value="Glyceraldehyde-3-phosphate dehydrogenase-like, C-terminal domain"/>
    <property type="match status" value="1"/>
</dbReference>
<dbReference type="RefSeq" id="WP_345716575.1">
    <property type="nucleotide sequence ID" value="NZ_BAABFP010000005.1"/>
</dbReference>
<dbReference type="EMBL" id="JBHSRD010000002">
    <property type="protein sequence ID" value="MFC6005697.1"/>
    <property type="molecule type" value="Genomic_DNA"/>
</dbReference>
<dbReference type="Gene3D" id="3.30.360.10">
    <property type="entry name" value="Dihydrodipicolinate Reductase, domain 2"/>
    <property type="match status" value="1"/>
</dbReference>
<proteinExistence type="predicted"/>